<dbReference type="Pfam" id="PF26249">
    <property type="entry name" value="4HB_RdRP3_N"/>
    <property type="match status" value="1"/>
</dbReference>
<organism evidence="4 5">
    <name type="scientific">Hibiscus sabdariffa</name>
    <name type="common">roselle</name>
    <dbReference type="NCBI Taxonomy" id="183260"/>
    <lineage>
        <taxon>Eukaryota</taxon>
        <taxon>Viridiplantae</taxon>
        <taxon>Streptophyta</taxon>
        <taxon>Embryophyta</taxon>
        <taxon>Tracheophyta</taxon>
        <taxon>Spermatophyta</taxon>
        <taxon>Magnoliopsida</taxon>
        <taxon>eudicotyledons</taxon>
        <taxon>Gunneridae</taxon>
        <taxon>Pentapetalae</taxon>
        <taxon>rosids</taxon>
        <taxon>malvids</taxon>
        <taxon>Malvales</taxon>
        <taxon>Malvaceae</taxon>
        <taxon>Malvoideae</taxon>
        <taxon>Hibiscus</taxon>
    </lineage>
</organism>
<evidence type="ECO:0000256" key="1">
    <source>
        <dbReference type="SAM" id="MobiDB-lite"/>
    </source>
</evidence>
<reference evidence="4 5" key="1">
    <citation type="journal article" date="2024" name="G3 (Bethesda)">
        <title>Genome assembly of Hibiscus sabdariffa L. provides insights into metabolisms of medicinal natural products.</title>
        <authorList>
            <person name="Kim T."/>
        </authorList>
    </citation>
    <scope>NUCLEOTIDE SEQUENCE [LARGE SCALE GENOMIC DNA]</scope>
    <source>
        <strain evidence="4">TK-2024</strain>
        <tissue evidence="4">Old leaves</tissue>
    </source>
</reference>
<evidence type="ECO:0000313" key="5">
    <source>
        <dbReference type="Proteomes" id="UP001396334"/>
    </source>
</evidence>
<evidence type="ECO:0000259" key="3">
    <source>
        <dbReference type="Pfam" id="PF26252"/>
    </source>
</evidence>
<protein>
    <recommendedName>
        <fullName evidence="6">RNA-directed RNA polymerase</fullName>
    </recommendedName>
</protein>
<dbReference type="EMBL" id="JBBPBN010000009">
    <property type="protein sequence ID" value="KAK9032081.1"/>
    <property type="molecule type" value="Genomic_DNA"/>
</dbReference>
<dbReference type="Pfam" id="PF26252">
    <property type="entry name" value="RdRP_helical"/>
    <property type="match status" value="1"/>
</dbReference>
<name>A0ABR2T3J6_9ROSI</name>
<feature type="compositionally biased region" description="Polar residues" evidence="1">
    <location>
        <begin position="75"/>
        <end position="101"/>
    </location>
</feature>
<dbReference type="InterPro" id="IPR058697">
    <property type="entry name" value="RDRP3-5_N"/>
</dbReference>
<keyword evidence="5" id="KW-1185">Reference proteome</keyword>
<comment type="caution">
    <text evidence="4">The sequence shown here is derived from an EMBL/GenBank/DDBJ whole genome shotgun (WGS) entry which is preliminary data.</text>
</comment>
<dbReference type="Proteomes" id="UP001396334">
    <property type="component" value="Unassembled WGS sequence"/>
</dbReference>
<evidence type="ECO:0000313" key="4">
    <source>
        <dbReference type="EMBL" id="KAK9032081.1"/>
    </source>
</evidence>
<feature type="domain" description="RDRP helical" evidence="3">
    <location>
        <begin position="112"/>
        <end position="173"/>
    </location>
</feature>
<feature type="domain" description="RDRP3-5 N-terminal" evidence="2">
    <location>
        <begin position="8"/>
        <end position="74"/>
    </location>
</feature>
<proteinExistence type="predicted"/>
<gene>
    <name evidence="4" type="ORF">V6N11_056364</name>
</gene>
<feature type="region of interest" description="Disordered" evidence="1">
    <location>
        <begin position="75"/>
        <end position="109"/>
    </location>
</feature>
<accession>A0ABR2T3J6</accession>
<dbReference type="InterPro" id="IPR058751">
    <property type="entry name" value="RDRP_helical"/>
</dbReference>
<evidence type="ECO:0008006" key="6">
    <source>
        <dbReference type="Google" id="ProtNLM"/>
    </source>
</evidence>
<sequence>MENTGNVVLPPTVEALVSRICSEKSQPPLSRSTKQALAQMGEESSLKILRKIQVSDIKTTFDKFLMFLIRKESNCSPQKRSNPSPVNSPAKTTRLMMNSPENVGRGEGPSSQLVALGELEFRKTFLILSYIGQNRLEEVIPADEIRSYKNLAMDEFEKEVWDFLGRHYAPADRVKSLEWDSGKTYEYHCHVNVNGSYRFKLVNVGFLFYSVTTLSLVFGAPIENVNVCVCGILFLKGNASMKNYTEEHWS</sequence>
<evidence type="ECO:0000259" key="2">
    <source>
        <dbReference type="Pfam" id="PF26249"/>
    </source>
</evidence>